<gene>
    <name evidence="2" type="ORF">OEZ71_18150</name>
</gene>
<proteinExistence type="predicted"/>
<feature type="transmembrane region" description="Helical" evidence="1">
    <location>
        <begin position="109"/>
        <end position="131"/>
    </location>
</feature>
<reference evidence="2 3" key="1">
    <citation type="submission" date="2022-10" db="EMBL/GenBank/DDBJ databases">
        <title>Defluviimonas sp. nov., isolated from ocean surface sediments.</title>
        <authorList>
            <person name="He W."/>
            <person name="Wang L."/>
            <person name="Zhang D.-F."/>
        </authorList>
    </citation>
    <scope>NUCLEOTIDE SEQUENCE [LARGE SCALE GENOMIC DNA]</scope>
    <source>
        <strain evidence="2 3">WL0050</strain>
    </source>
</reference>
<protein>
    <submittedName>
        <fullName evidence="2">Rod shape-determining protein MreD</fullName>
    </submittedName>
</protein>
<evidence type="ECO:0000313" key="2">
    <source>
        <dbReference type="EMBL" id="MCV2874221.1"/>
    </source>
</evidence>
<feature type="transmembrane region" description="Helical" evidence="1">
    <location>
        <begin position="137"/>
        <end position="162"/>
    </location>
</feature>
<sequence>MVDPAAASRFSYRSLFLALAAAVLFVRLLPLSALPARFPGPDLILCLALAWVHRRPDYAPALLIVIVFLIEDILAMRPPGLWALIVLLGTEFLRSREALLRDLPFVVEWAVTGALILAMAIVNWLILALFLVPQAEFGPVILQVITTIVAYPFIVLATLFVLGVRRTATGEVDTLGRRI</sequence>
<dbReference type="RefSeq" id="WP_263741498.1">
    <property type="nucleotide sequence ID" value="NZ_JAOWKZ010000005.1"/>
</dbReference>
<accession>A0ABT2ZSU2</accession>
<keyword evidence="3" id="KW-1185">Reference proteome</keyword>
<organism evidence="2 3">
    <name type="scientific">Albidovulum litorale</name>
    <dbReference type="NCBI Taxonomy" id="2984134"/>
    <lineage>
        <taxon>Bacteria</taxon>
        <taxon>Pseudomonadati</taxon>
        <taxon>Pseudomonadota</taxon>
        <taxon>Alphaproteobacteria</taxon>
        <taxon>Rhodobacterales</taxon>
        <taxon>Paracoccaceae</taxon>
        <taxon>Albidovulum</taxon>
    </lineage>
</organism>
<evidence type="ECO:0000313" key="3">
    <source>
        <dbReference type="Proteomes" id="UP001652564"/>
    </source>
</evidence>
<evidence type="ECO:0000256" key="1">
    <source>
        <dbReference type="SAM" id="Phobius"/>
    </source>
</evidence>
<name>A0ABT2ZSU2_9RHOB</name>
<feature type="transmembrane region" description="Helical" evidence="1">
    <location>
        <begin position="59"/>
        <end position="88"/>
    </location>
</feature>
<keyword evidence="1" id="KW-1133">Transmembrane helix</keyword>
<dbReference type="EMBL" id="JAOWKZ010000005">
    <property type="protein sequence ID" value="MCV2874221.1"/>
    <property type="molecule type" value="Genomic_DNA"/>
</dbReference>
<keyword evidence="1" id="KW-0812">Transmembrane</keyword>
<dbReference type="Proteomes" id="UP001652564">
    <property type="component" value="Unassembled WGS sequence"/>
</dbReference>
<keyword evidence="1" id="KW-0472">Membrane</keyword>
<comment type="caution">
    <text evidence="2">The sequence shown here is derived from an EMBL/GenBank/DDBJ whole genome shotgun (WGS) entry which is preliminary data.</text>
</comment>